<dbReference type="EMBL" id="CP003219">
    <property type="protein sequence ID" value="AEW95445.1"/>
    <property type="molecule type" value="Genomic_DNA"/>
</dbReference>
<dbReference type="HOGENOM" id="CLU_1739543_0_0_11"/>
<evidence type="ECO:0000313" key="3">
    <source>
        <dbReference type="Proteomes" id="UP000007842"/>
    </source>
</evidence>
<dbReference type="Proteomes" id="UP000007842">
    <property type="component" value="Chromosome"/>
</dbReference>
<evidence type="ECO:0000256" key="1">
    <source>
        <dbReference type="SAM" id="MobiDB-lite"/>
    </source>
</evidence>
<dbReference type="AlphaFoldDB" id="F8JSD0"/>
<proteinExistence type="predicted"/>
<name>F8JSD0_STREN</name>
<gene>
    <name evidence="2" type="ordered locus">SCATT_30740</name>
</gene>
<dbReference type="KEGG" id="scy:SCATT_30740"/>
<protein>
    <submittedName>
        <fullName evidence="2">Putative lipoprotein</fullName>
    </submittedName>
</protein>
<dbReference type="OrthoDB" id="5120158at2"/>
<dbReference type="RefSeq" id="WP_014143818.1">
    <property type="nucleotide sequence ID" value="NC_016111.1"/>
</dbReference>
<evidence type="ECO:0000313" key="2">
    <source>
        <dbReference type="EMBL" id="AEW95445.1"/>
    </source>
</evidence>
<accession>F8JSD0</accession>
<keyword evidence="3" id="KW-1185">Reference proteome</keyword>
<organism evidence="2 3">
    <name type="scientific">Streptantibioticus cattleyicolor (strain ATCC 35852 / DSM 46488 / JCM 4925 / NBRC 14057 / NRRL 8057)</name>
    <name type="common">Streptomyces cattleya</name>
    <dbReference type="NCBI Taxonomy" id="1003195"/>
    <lineage>
        <taxon>Bacteria</taxon>
        <taxon>Bacillati</taxon>
        <taxon>Actinomycetota</taxon>
        <taxon>Actinomycetes</taxon>
        <taxon>Kitasatosporales</taxon>
        <taxon>Streptomycetaceae</taxon>
        <taxon>Streptantibioticus</taxon>
    </lineage>
</organism>
<feature type="region of interest" description="Disordered" evidence="1">
    <location>
        <begin position="151"/>
        <end position="181"/>
    </location>
</feature>
<keyword evidence="2" id="KW-0449">Lipoprotein</keyword>
<sequence length="181" mass="19952">MPPRTSLVIGITGGILTAGTLAIAAPGMVDWYHTRHEQESSYATGRAAKTDRASMPRWLPDGATSIRYRMSTTGGDRLLKATLPEGRLPHDCRPVHRPVGEAHHPRLHASWFPHSRTHHTSAICGGTYNVVLRGTELYGWQDNATWVAANKAADHPANRKKKGEEDGRHKEARRAADEAVR</sequence>
<dbReference type="KEGG" id="sct:SCAT_3083"/>
<dbReference type="PATRIC" id="fig|1003195.11.peg.4564"/>
<reference evidence="3" key="1">
    <citation type="submission" date="2011-12" db="EMBL/GenBank/DDBJ databases">
        <title>Complete genome sequence of Streptomyces cattleya strain DSM 46488.</title>
        <authorList>
            <person name="Ou H.-Y."/>
            <person name="Li P."/>
            <person name="Zhao C."/>
            <person name="O'Hagan D."/>
            <person name="Deng Z."/>
        </authorList>
    </citation>
    <scope>NUCLEOTIDE SEQUENCE [LARGE SCALE GENOMIC DNA]</scope>
    <source>
        <strain evidence="3">ATCC 35852 / DSM 46488 / JCM 4925 / NBRC 14057 / NRRL 8057</strain>
    </source>
</reference>
<feature type="compositionally biased region" description="Basic and acidic residues" evidence="1">
    <location>
        <begin position="152"/>
        <end position="181"/>
    </location>
</feature>
<accession>G8WUE8</accession>
<dbReference type="eggNOG" id="ENOG50335FT">
    <property type="taxonomic scope" value="Bacteria"/>
</dbReference>